<gene>
    <name evidence="1" type="ORF">QFC21_007356</name>
</gene>
<keyword evidence="2" id="KW-1185">Reference proteome</keyword>
<accession>A0ACC2UVT7</accession>
<comment type="caution">
    <text evidence="1">The sequence shown here is derived from an EMBL/GenBank/DDBJ whole genome shotgun (WGS) entry which is preliminary data.</text>
</comment>
<organism evidence="1 2">
    <name type="scientific">Naganishia friedmannii</name>
    <dbReference type="NCBI Taxonomy" id="89922"/>
    <lineage>
        <taxon>Eukaryota</taxon>
        <taxon>Fungi</taxon>
        <taxon>Dikarya</taxon>
        <taxon>Basidiomycota</taxon>
        <taxon>Agaricomycotina</taxon>
        <taxon>Tremellomycetes</taxon>
        <taxon>Filobasidiales</taxon>
        <taxon>Filobasidiaceae</taxon>
        <taxon>Naganishia</taxon>
    </lineage>
</organism>
<evidence type="ECO:0000313" key="2">
    <source>
        <dbReference type="Proteomes" id="UP001227268"/>
    </source>
</evidence>
<proteinExistence type="predicted"/>
<dbReference type="Proteomes" id="UP001227268">
    <property type="component" value="Unassembled WGS sequence"/>
</dbReference>
<evidence type="ECO:0000313" key="1">
    <source>
        <dbReference type="EMBL" id="KAJ9090897.1"/>
    </source>
</evidence>
<name>A0ACC2UVT7_9TREE</name>
<dbReference type="EMBL" id="JASBWT010000077">
    <property type="protein sequence ID" value="KAJ9090897.1"/>
    <property type="molecule type" value="Genomic_DNA"/>
</dbReference>
<sequence>MASPTPGSLNGDSGSPSPIGSRAGSVIQELDAYDKVALSAVGLLDDKTRVIREQVMAALEDTKVTSKRLIDVMVVHDQDDLKRTLPLVMCGLINTVSKQAKMRESMRAALVELVEERGYDFNFNDAYERFYRGQPPRNRITSATEVTEKFFGTSPHWSVYLNLGSKYTSKVKELKVICELAELLNFDKEGIRKLLFDIRDKRKDLHKNTQGVAQNVTNEDLAILKENLKLCKAECSKKKRANPEGEEGATTGSNKKQKKHKSAATVPEEDDNEPCNPIGKPAELRNDKRTPKAINQLYRYAVHRAQAGPHFVQFKPWMDSALVHGHANRGQFRLDDQESGQLRVSRLVGFWDPLQRQEPDYYLSWIIIPPMSDGFLRESKWTELSRLVAHGLHSYDDLGVQFLKADSGRVHRILREGQAILISNVLDLANYPFGQRDIHSLLGRNSRCDVDNVREAAIETEDPNRDSIPAWEETFLYDNVSLLSNVIAELPALEEFYRSLEETLPLPKDDITNPNELCWISKVLFQWSTAANKLSLTRQFGKRLYCYPKIA</sequence>
<reference evidence="1" key="1">
    <citation type="submission" date="2023-04" db="EMBL/GenBank/DDBJ databases">
        <title>Draft Genome sequencing of Naganishia species isolated from polar environments using Oxford Nanopore Technology.</title>
        <authorList>
            <person name="Leo P."/>
            <person name="Venkateswaran K."/>
        </authorList>
    </citation>
    <scope>NUCLEOTIDE SEQUENCE</scope>
    <source>
        <strain evidence="1">MNA-CCFEE 5423</strain>
    </source>
</reference>
<protein>
    <submittedName>
        <fullName evidence="1">Uncharacterized protein</fullName>
    </submittedName>
</protein>